<gene>
    <name evidence="3" type="ORF">MSAN_00937500</name>
</gene>
<accession>A0A8H7DBK2</accession>
<keyword evidence="2" id="KW-1133">Transmembrane helix</keyword>
<feature type="region of interest" description="Disordered" evidence="1">
    <location>
        <begin position="509"/>
        <end position="539"/>
    </location>
</feature>
<dbReference type="Proteomes" id="UP000623467">
    <property type="component" value="Unassembled WGS sequence"/>
</dbReference>
<name>A0A8H7DBK2_9AGAR</name>
<evidence type="ECO:0000256" key="2">
    <source>
        <dbReference type="SAM" id="Phobius"/>
    </source>
</evidence>
<dbReference type="AlphaFoldDB" id="A0A8H7DBK2"/>
<feature type="region of interest" description="Disordered" evidence="1">
    <location>
        <begin position="1"/>
        <end position="30"/>
    </location>
</feature>
<organism evidence="3 4">
    <name type="scientific">Mycena sanguinolenta</name>
    <dbReference type="NCBI Taxonomy" id="230812"/>
    <lineage>
        <taxon>Eukaryota</taxon>
        <taxon>Fungi</taxon>
        <taxon>Dikarya</taxon>
        <taxon>Basidiomycota</taxon>
        <taxon>Agaricomycotina</taxon>
        <taxon>Agaricomycetes</taxon>
        <taxon>Agaricomycetidae</taxon>
        <taxon>Agaricales</taxon>
        <taxon>Marasmiineae</taxon>
        <taxon>Mycenaceae</taxon>
        <taxon>Mycena</taxon>
    </lineage>
</organism>
<keyword evidence="4" id="KW-1185">Reference proteome</keyword>
<sequence>MSRSATRFGRGPFSNKSPDSTRWRRDNAACENETTISLPISASSSTLLTESSSSSATNLGPANVSQLFDSSPSSSSVAQTTSPALSLSTAASVPVVEGSFEGVYGTVTDAFSLTGVPPTNAAQIASSSGSLVVVVDATTASLAVTSSSFGSATVPVFSGPAETAGATLSLVFSSTFTFSAATVFEGGGTIASVPTAGPSTANSVHSQASDSSPDSASSTGGSAKSSFPSGPSARPTSSSFSLSTTSATSSILSTVSSESPDLKPTPSSSSFTDGSTIFSGPSSTSSFPGVLPGTNTMSPATSPSAAFATSQSLSRTFAHNTGGIIGVAVGATIALLLGFLFAFWVRRKKSQNSRPWISSPLLHDDDGLNDAYSPIGRRHSDGRSPDFVRPLSFQSVDRGLDEMEPNAARIAENAQYDADNEHYDTDTWTIPALTGPLASNSPSLSPEFYTPSAPLAASLTSPTSPLTPPQPVSNPISAKGFMRRLRRGRLSMASRGLLTTLAPVVESGPSSVAEISRPPSSQHSMVPSTLVSRPPPTAPPVSNNYSLPWIHRRRSGGPEMAEAAPTVWAV</sequence>
<feature type="region of interest" description="Disordered" evidence="1">
    <location>
        <begin position="198"/>
        <end position="304"/>
    </location>
</feature>
<feature type="transmembrane region" description="Helical" evidence="2">
    <location>
        <begin position="323"/>
        <end position="345"/>
    </location>
</feature>
<feature type="compositionally biased region" description="Basic and acidic residues" evidence="1">
    <location>
        <begin position="19"/>
        <end position="28"/>
    </location>
</feature>
<proteinExistence type="predicted"/>
<keyword evidence="2" id="KW-0812">Transmembrane</keyword>
<reference evidence="3" key="1">
    <citation type="submission" date="2020-05" db="EMBL/GenBank/DDBJ databases">
        <title>Mycena genomes resolve the evolution of fungal bioluminescence.</title>
        <authorList>
            <person name="Tsai I.J."/>
        </authorList>
    </citation>
    <scope>NUCLEOTIDE SEQUENCE</scope>
    <source>
        <strain evidence="3">160909Yilan</strain>
    </source>
</reference>
<keyword evidence="2" id="KW-0472">Membrane</keyword>
<feature type="compositionally biased region" description="Polar residues" evidence="1">
    <location>
        <begin position="518"/>
        <end position="531"/>
    </location>
</feature>
<feature type="compositionally biased region" description="Low complexity" evidence="1">
    <location>
        <begin position="455"/>
        <end position="464"/>
    </location>
</feature>
<dbReference type="CDD" id="cd12087">
    <property type="entry name" value="TM_EGFR-like"/>
    <property type="match status" value="1"/>
</dbReference>
<evidence type="ECO:0000313" key="3">
    <source>
        <dbReference type="EMBL" id="KAF7366792.1"/>
    </source>
</evidence>
<dbReference type="EMBL" id="JACAZH010000006">
    <property type="protein sequence ID" value="KAF7366792.1"/>
    <property type="molecule type" value="Genomic_DNA"/>
</dbReference>
<dbReference type="OrthoDB" id="3066834at2759"/>
<feature type="region of interest" description="Disordered" evidence="1">
    <location>
        <begin position="455"/>
        <end position="476"/>
    </location>
</feature>
<comment type="caution">
    <text evidence="3">The sequence shown here is derived from an EMBL/GenBank/DDBJ whole genome shotgun (WGS) entry which is preliminary data.</text>
</comment>
<feature type="compositionally biased region" description="Low complexity" evidence="1">
    <location>
        <begin position="203"/>
        <end position="259"/>
    </location>
</feature>
<protein>
    <submittedName>
        <fullName evidence="3">Uncharacterized protein</fullName>
    </submittedName>
</protein>
<feature type="compositionally biased region" description="Low complexity" evidence="1">
    <location>
        <begin position="274"/>
        <end position="304"/>
    </location>
</feature>
<evidence type="ECO:0000256" key="1">
    <source>
        <dbReference type="SAM" id="MobiDB-lite"/>
    </source>
</evidence>
<evidence type="ECO:0000313" key="4">
    <source>
        <dbReference type="Proteomes" id="UP000623467"/>
    </source>
</evidence>